<accession>A0AAD1YUA1</accession>
<dbReference type="Proteomes" id="UP000834106">
    <property type="component" value="Chromosome 3"/>
</dbReference>
<dbReference type="PROSITE" id="PS00502">
    <property type="entry name" value="POLYGALACTURONASE"/>
    <property type="match status" value="1"/>
</dbReference>
<dbReference type="GO" id="GO:0071555">
    <property type="term" value="P:cell wall organization"/>
    <property type="evidence" value="ECO:0007669"/>
    <property type="project" value="UniProtKB-KW"/>
</dbReference>
<evidence type="ECO:0000256" key="5">
    <source>
        <dbReference type="ARBA" id="ARBA00022801"/>
    </source>
</evidence>
<evidence type="ECO:0000256" key="9">
    <source>
        <dbReference type="RuleBase" id="RU361169"/>
    </source>
</evidence>
<evidence type="ECO:0000313" key="11">
    <source>
        <dbReference type="EMBL" id="CAI9757397.1"/>
    </source>
</evidence>
<gene>
    <name evidence="11" type="ORF">FPE_LOCUS4827</name>
</gene>
<dbReference type="InterPro" id="IPR011050">
    <property type="entry name" value="Pectin_lyase_fold/virulence"/>
</dbReference>
<evidence type="ECO:0000256" key="2">
    <source>
        <dbReference type="ARBA" id="ARBA00008834"/>
    </source>
</evidence>
<keyword evidence="10" id="KW-0732">Signal</keyword>
<dbReference type="PANTHER" id="PTHR31375">
    <property type="match status" value="1"/>
</dbReference>
<protein>
    <recommendedName>
        <fullName evidence="13">Polygalacturonase</fullName>
    </recommendedName>
</protein>
<evidence type="ECO:0000256" key="4">
    <source>
        <dbReference type="ARBA" id="ARBA00022525"/>
    </source>
</evidence>
<dbReference type="InterPro" id="IPR006626">
    <property type="entry name" value="PbH1"/>
</dbReference>
<dbReference type="Pfam" id="PF00295">
    <property type="entry name" value="Glyco_hydro_28"/>
    <property type="match status" value="1"/>
</dbReference>
<evidence type="ECO:0000256" key="3">
    <source>
        <dbReference type="ARBA" id="ARBA00022512"/>
    </source>
</evidence>
<reference evidence="11" key="1">
    <citation type="submission" date="2023-05" db="EMBL/GenBank/DDBJ databases">
        <authorList>
            <person name="Huff M."/>
        </authorList>
    </citation>
    <scope>NUCLEOTIDE SEQUENCE</scope>
</reference>
<dbReference type="SMART" id="SM00710">
    <property type="entry name" value="PbH1"/>
    <property type="match status" value="4"/>
</dbReference>
<feature type="signal peptide" evidence="10">
    <location>
        <begin position="1"/>
        <end position="24"/>
    </location>
</feature>
<comment type="subcellular location">
    <subcellularLocation>
        <location evidence="1">Secreted</location>
        <location evidence="1">Cell wall</location>
    </subcellularLocation>
</comment>
<sequence length="392" mass="42590">MEKLLKLFLLVLTFSVPLFGLTYSDTKFNVIKFGAVGNGRTDDTNAFSRAWEATCKSSSTSSTMEVPSGKTFLINPLYLDGPCNNKIINVEINGNLIAPSEPSKWRCNNNACDNWMDFRYVDNLSIIGHGVINGRGSKWWSTMKALKISSSNNVTLSGLTFKDVPHMHVVLDTLSSVSVSNITIDSPGDSPNTDGIHIAGSTNVVLDHCRIGTGDDCISIVTGSSHLKISDIICGPGHGISIGSLGKHESHETVEYVEVSDVVFIGTMNGARIKTWQGGSGYARNMIFERIYSQEASKVINIDQFYCDHMECFTHESALKVSNITFRQILGTSSNQPAVNLACSASVPCTEIVLDSIFLQHNDNKRASVACNNAYGRAQGTMVPQIACLNQT</sequence>
<evidence type="ECO:0000256" key="8">
    <source>
        <dbReference type="PROSITE-ProRule" id="PRU10052"/>
    </source>
</evidence>
<keyword evidence="6 9" id="KW-0326">Glycosidase</keyword>
<dbReference type="Gene3D" id="2.160.20.10">
    <property type="entry name" value="Single-stranded right-handed beta-helix, Pectin lyase-like"/>
    <property type="match status" value="1"/>
</dbReference>
<keyword evidence="5 9" id="KW-0378">Hydrolase</keyword>
<dbReference type="AlphaFoldDB" id="A0AAD1YUA1"/>
<name>A0AAD1YUA1_9LAMI</name>
<evidence type="ECO:0000256" key="6">
    <source>
        <dbReference type="ARBA" id="ARBA00023295"/>
    </source>
</evidence>
<comment type="similarity">
    <text evidence="2 9">Belongs to the glycosyl hydrolase 28 family.</text>
</comment>
<dbReference type="GO" id="GO:0005975">
    <property type="term" value="P:carbohydrate metabolic process"/>
    <property type="evidence" value="ECO:0007669"/>
    <property type="project" value="InterPro"/>
</dbReference>
<proteinExistence type="inferred from homology"/>
<feature type="chain" id="PRO_5041969302" description="Polygalacturonase" evidence="10">
    <location>
        <begin position="25"/>
        <end position="392"/>
    </location>
</feature>
<keyword evidence="4" id="KW-0964">Secreted</keyword>
<keyword evidence="3" id="KW-0134">Cell wall</keyword>
<evidence type="ECO:0000313" key="12">
    <source>
        <dbReference type="Proteomes" id="UP000834106"/>
    </source>
</evidence>
<keyword evidence="12" id="KW-1185">Reference proteome</keyword>
<dbReference type="EMBL" id="OU503038">
    <property type="protein sequence ID" value="CAI9757397.1"/>
    <property type="molecule type" value="Genomic_DNA"/>
</dbReference>
<evidence type="ECO:0008006" key="13">
    <source>
        <dbReference type="Google" id="ProtNLM"/>
    </source>
</evidence>
<feature type="active site" evidence="8">
    <location>
        <position position="238"/>
    </location>
</feature>
<dbReference type="GO" id="GO:0004650">
    <property type="term" value="F:polygalacturonase activity"/>
    <property type="evidence" value="ECO:0007669"/>
    <property type="project" value="InterPro"/>
</dbReference>
<evidence type="ECO:0000256" key="1">
    <source>
        <dbReference type="ARBA" id="ARBA00004191"/>
    </source>
</evidence>
<evidence type="ECO:0000256" key="7">
    <source>
        <dbReference type="ARBA" id="ARBA00023316"/>
    </source>
</evidence>
<dbReference type="InterPro" id="IPR000743">
    <property type="entry name" value="Glyco_hydro_28"/>
</dbReference>
<dbReference type="InterPro" id="IPR012334">
    <property type="entry name" value="Pectin_lyas_fold"/>
</dbReference>
<organism evidence="11 12">
    <name type="scientific">Fraxinus pennsylvanica</name>
    <dbReference type="NCBI Taxonomy" id="56036"/>
    <lineage>
        <taxon>Eukaryota</taxon>
        <taxon>Viridiplantae</taxon>
        <taxon>Streptophyta</taxon>
        <taxon>Embryophyta</taxon>
        <taxon>Tracheophyta</taxon>
        <taxon>Spermatophyta</taxon>
        <taxon>Magnoliopsida</taxon>
        <taxon>eudicotyledons</taxon>
        <taxon>Gunneridae</taxon>
        <taxon>Pentapetalae</taxon>
        <taxon>asterids</taxon>
        <taxon>lamiids</taxon>
        <taxon>Lamiales</taxon>
        <taxon>Oleaceae</taxon>
        <taxon>Oleeae</taxon>
        <taxon>Fraxinus</taxon>
    </lineage>
</organism>
<evidence type="ECO:0000256" key="10">
    <source>
        <dbReference type="SAM" id="SignalP"/>
    </source>
</evidence>
<keyword evidence="7" id="KW-0961">Cell wall biogenesis/degradation</keyword>
<dbReference type="SUPFAM" id="SSF51126">
    <property type="entry name" value="Pectin lyase-like"/>
    <property type="match status" value="1"/>
</dbReference>